<accession>A0A9P6BUX3</accession>
<organism evidence="2 3">
    <name type="scientific">Macrolepiota fuliginosa MF-IS2</name>
    <dbReference type="NCBI Taxonomy" id="1400762"/>
    <lineage>
        <taxon>Eukaryota</taxon>
        <taxon>Fungi</taxon>
        <taxon>Dikarya</taxon>
        <taxon>Basidiomycota</taxon>
        <taxon>Agaricomycotina</taxon>
        <taxon>Agaricomycetes</taxon>
        <taxon>Agaricomycetidae</taxon>
        <taxon>Agaricales</taxon>
        <taxon>Agaricineae</taxon>
        <taxon>Agaricaceae</taxon>
        <taxon>Macrolepiota</taxon>
    </lineage>
</organism>
<protein>
    <submittedName>
        <fullName evidence="2">Uncharacterized protein</fullName>
    </submittedName>
</protein>
<sequence>MSSATTLLTTIPALHGASNYDDWQFQMLNIFSMWTVTSAAGATWTLGSFITGARTLPPVANTQAITPQEHADQVEWRANDGIALAVINTKLDKTLQRHGYATLAEAWDHFATRFGTFRLPEATTHIQFIQNFMFSMMHDPSKEIAKWMSHMTALENQALQISGPLQAMMILMRIPDAWITMRQTMLLQYGMNISALTIAIVTTAVHATFQDTLPSAHAARFTGNQPCNQLQQGQGKGNQNLPQQNQNQPSPPNQGEQKKGNNRHGGWKKKQQIAALGGTLDNFVQPTGSGVTAIAASTQIDSGASATSSAFAMASPTLAPSTSTGPSLLQCMSAAEVASVPPHIALFAATEDPWMLPPNGHLRGQTTLQKAQHRACKMYKKRLSSKFLHSTSPLPDEGKACSQFYVMDMDFNCCPASPDVSPMYTDDDDMVSLGESDEDTDYGEDFIFPSQDMSMVHD</sequence>
<name>A0A9P6BUX3_9AGAR</name>
<gene>
    <name evidence="2" type="ORF">P691DRAFT_768660</name>
</gene>
<feature type="region of interest" description="Disordered" evidence="1">
    <location>
        <begin position="223"/>
        <end position="268"/>
    </location>
</feature>
<evidence type="ECO:0000313" key="2">
    <source>
        <dbReference type="EMBL" id="KAF9439882.1"/>
    </source>
</evidence>
<evidence type="ECO:0000313" key="3">
    <source>
        <dbReference type="Proteomes" id="UP000807342"/>
    </source>
</evidence>
<reference evidence="2" key="1">
    <citation type="submission" date="2020-11" db="EMBL/GenBank/DDBJ databases">
        <authorList>
            <consortium name="DOE Joint Genome Institute"/>
            <person name="Ahrendt S."/>
            <person name="Riley R."/>
            <person name="Andreopoulos W."/>
            <person name="Labutti K."/>
            <person name="Pangilinan J."/>
            <person name="Ruiz-Duenas F.J."/>
            <person name="Barrasa J.M."/>
            <person name="Sanchez-Garcia M."/>
            <person name="Camarero S."/>
            <person name="Miyauchi S."/>
            <person name="Serrano A."/>
            <person name="Linde D."/>
            <person name="Babiker R."/>
            <person name="Drula E."/>
            <person name="Ayuso-Fernandez I."/>
            <person name="Pacheco R."/>
            <person name="Padilla G."/>
            <person name="Ferreira P."/>
            <person name="Barriuso J."/>
            <person name="Kellner H."/>
            <person name="Castanera R."/>
            <person name="Alfaro M."/>
            <person name="Ramirez L."/>
            <person name="Pisabarro A.G."/>
            <person name="Kuo A."/>
            <person name="Tritt A."/>
            <person name="Lipzen A."/>
            <person name="He G."/>
            <person name="Yan M."/>
            <person name="Ng V."/>
            <person name="Cullen D."/>
            <person name="Martin F."/>
            <person name="Rosso M.-N."/>
            <person name="Henrissat B."/>
            <person name="Hibbett D."/>
            <person name="Martinez A.T."/>
            <person name="Grigoriev I.V."/>
        </authorList>
    </citation>
    <scope>NUCLEOTIDE SEQUENCE</scope>
    <source>
        <strain evidence="2">MF-IS2</strain>
    </source>
</reference>
<dbReference type="AlphaFoldDB" id="A0A9P6BUX3"/>
<dbReference type="Proteomes" id="UP000807342">
    <property type="component" value="Unassembled WGS sequence"/>
</dbReference>
<feature type="compositionally biased region" description="Low complexity" evidence="1">
    <location>
        <begin position="228"/>
        <end position="248"/>
    </location>
</feature>
<comment type="caution">
    <text evidence="2">The sequence shown here is derived from an EMBL/GenBank/DDBJ whole genome shotgun (WGS) entry which is preliminary data.</text>
</comment>
<keyword evidence="3" id="KW-1185">Reference proteome</keyword>
<dbReference type="EMBL" id="MU153209">
    <property type="protein sequence ID" value="KAF9439882.1"/>
    <property type="molecule type" value="Genomic_DNA"/>
</dbReference>
<proteinExistence type="predicted"/>
<evidence type="ECO:0000256" key="1">
    <source>
        <dbReference type="SAM" id="MobiDB-lite"/>
    </source>
</evidence>